<proteinExistence type="predicted"/>
<sequence length="51" mass="5478">MMTTKVVLLGLVLLVLCSGVMSKESIDDGSISPRVAVYTLSPSHVHPKMHV</sequence>
<name>N1QWW0_AEGTA</name>
<reference evidence="1" key="1">
    <citation type="submission" date="2015-06" db="UniProtKB">
        <authorList>
            <consortium name="EnsemblPlants"/>
        </authorList>
    </citation>
    <scope>IDENTIFICATION</scope>
</reference>
<evidence type="ECO:0000313" key="1">
    <source>
        <dbReference type="EnsemblPlants" id="EMT14382"/>
    </source>
</evidence>
<dbReference type="EnsemblPlants" id="EMT14382">
    <property type="protein sequence ID" value="EMT14382"/>
    <property type="gene ID" value="F775_16318"/>
</dbReference>
<accession>N1QWW0</accession>
<protein>
    <submittedName>
        <fullName evidence="1">Uncharacterized protein</fullName>
    </submittedName>
</protein>
<organism evidence="1">
    <name type="scientific">Aegilops tauschii</name>
    <name type="common">Tausch's goatgrass</name>
    <name type="synonym">Aegilops squarrosa</name>
    <dbReference type="NCBI Taxonomy" id="37682"/>
    <lineage>
        <taxon>Eukaryota</taxon>
        <taxon>Viridiplantae</taxon>
        <taxon>Streptophyta</taxon>
        <taxon>Embryophyta</taxon>
        <taxon>Tracheophyta</taxon>
        <taxon>Spermatophyta</taxon>
        <taxon>Magnoliopsida</taxon>
        <taxon>Liliopsida</taxon>
        <taxon>Poales</taxon>
        <taxon>Poaceae</taxon>
        <taxon>BOP clade</taxon>
        <taxon>Pooideae</taxon>
        <taxon>Triticodae</taxon>
        <taxon>Triticeae</taxon>
        <taxon>Triticinae</taxon>
        <taxon>Aegilops</taxon>
    </lineage>
</organism>
<dbReference type="AlphaFoldDB" id="N1QWW0"/>